<proteinExistence type="inferred from homology"/>
<evidence type="ECO:0000256" key="5">
    <source>
        <dbReference type="ARBA" id="ARBA00022989"/>
    </source>
</evidence>
<keyword evidence="3" id="KW-1003">Cell membrane</keyword>
<reference evidence="8 9" key="1">
    <citation type="submission" date="2022-05" db="EMBL/GenBank/DDBJ databases">
        <authorList>
            <person name="Park J.-S."/>
        </authorList>
    </citation>
    <scope>NUCLEOTIDE SEQUENCE [LARGE SCALE GENOMIC DNA]</scope>
    <source>
        <strain evidence="8 9">2012CJ34-2</strain>
    </source>
</reference>
<accession>A0ABT0PC70</accession>
<dbReference type="NCBIfam" id="TIGR00427">
    <property type="entry name" value="NAAT family transporter"/>
    <property type="match status" value="1"/>
</dbReference>
<feature type="transmembrane region" description="Helical" evidence="7">
    <location>
        <begin position="6"/>
        <end position="28"/>
    </location>
</feature>
<keyword evidence="5 7" id="KW-1133">Transmembrane helix</keyword>
<feature type="transmembrane region" description="Helical" evidence="7">
    <location>
        <begin position="142"/>
        <end position="159"/>
    </location>
</feature>
<dbReference type="PANTHER" id="PTHR33508:SF1">
    <property type="entry name" value="UPF0056 MEMBRANE PROTEIN YHCE"/>
    <property type="match status" value="1"/>
</dbReference>
<name>A0ABT0PC70_9GAMM</name>
<dbReference type="RefSeq" id="WP_249697809.1">
    <property type="nucleotide sequence ID" value="NZ_JAMFLX010000003.1"/>
</dbReference>
<sequence>MYAEIIHDFVLLFAVIDPIGSLPIFLTVTRRFSPERKAQTALKAVLYSAAIITLFLVAGQIILHAIGIHLGAFQIAGGAVLFLFGIQMIFHPEQEEQEASHQEPGHDVAVFPLAVPSLASPGALTAIIILTDNRIHTIKDQAFTAFLMCLVMVLTYLIFRSAPHIYKILGENGSAVLVRVMGLIVTALAVEICIEGLAALEWVPLPPDQ</sequence>
<evidence type="ECO:0000256" key="6">
    <source>
        <dbReference type="ARBA" id="ARBA00023136"/>
    </source>
</evidence>
<dbReference type="PANTHER" id="PTHR33508">
    <property type="entry name" value="UPF0056 MEMBRANE PROTEIN YHCE"/>
    <property type="match status" value="1"/>
</dbReference>
<feature type="transmembrane region" description="Helical" evidence="7">
    <location>
        <begin position="110"/>
        <end position="130"/>
    </location>
</feature>
<dbReference type="EMBL" id="JAMFLX010000003">
    <property type="protein sequence ID" value="MCL6268980.1"/>
    <property type="molecule type" value="Genomic_DNA"/>
</dbReference>
<evidence type="ECO:0000256" key="3">
    <source>
        <dbReference type="ARBA" id="ARBA00022475"/>
    </source>
</evidence>
<comment type="subcellular location">
    <subcellularLocation>
        <location evidence="1 7">Cell membrane</location>
        <topology evidence="1 7">Multi-pass membrane protein</topology>
    </subcellularLocation>
</comment>
<evidence type="ECO:0000256" key="7">
    <source>
        <dbReference type="RuleBase" id="RU362048"/>
    </source>
</evidence>
<keyword evidence="4 7" id="KW-0812">Transmembrane</keyword>
<keyword evidence="6 7" id="KW-0472">Membrane</keyword>
<gene>
    <name evidence="8" type="ORF">M3P05_03365</name>
</gene>
<feature type="transmembrane region" description="Helical" evidence="7">
    <location>
        <begin position="40"/>
        <end position="62"/>
    </location>
</feature>
<evidence type="ECO:0000256" key="1">
    <source>
        <dbReference type="ARBA" id="ARBA00004651"/>
    </source>
</evidence>
<evidence type="ECO:0000313" key="9">
    <source>
        <dbReference type="Proteomes" id="UP001203338"/>
    </source>
</evidence>
<evidence type="ECO:0000256" key="4">
    <source>
        <dbReference type="ARBA" id="ARBA00022692"/>
    </source>
</evidence>
<comment type="similarity">
    <text evidence="2 7">Belongs to the UPF0056 (MarC) family.</text>
</comment>
<protein>
    <recommendedName>
        <fullName evidence="7">UPF0056 membrane protein</fullName>
    </recommendedName>
</protein>
<evidence type="ECO:0000313" key="8">
    <source>
        <dbReference type="EMBL" id="MCL6268980.1"/>
    </source>
</evidence>
<feature type="transmembrane region" description="Helical" evidence="7">
    <location>
        <begin position="180"/>
        <end position="200"/>
    </location>
</feature>
<keyword evidence="9" id="KW-1185">Reference proteome</keyword>
<dbReference type="Pfam" id="PF01914">
    <property type="entry name" value="MarC"/>
    <property type="match status" value="1"/>
</dbReference>
<evidence type="ECO:0000256" key="2">
    <source>
        <dbReference type="ARBA" id="ARBA00009784"/>
    </source>
</evidence>
<organism evidence="8 9">
    <name type="scientific">Parendozoicomonas callyspongiae</name>
    <dbReference type="NCBI Taxonomy" id="2942213"/>
    <lineage>
        <taxon>Bacteria</taxon>
        <taxon>Pseudomonadati</taxon>
        <taxon>Pseudomonadota</taxon>
        <taxon>Gammaproteobacteria</taxon>
        <taxon>Oceanospirillales</taxon>
        <taxon>Endozoicomonadaceae</taxon>
        <taxon>Parendozoicomonas</taxon>
    </lineage>
</organism>
<dbReference type="Proteomes" id="UP001203338">
    <property type="component" value="Unassembled WGS sequence"/>
</dbReference>
<comment type="caution">
    <text evidence="8">The sequence shown here is derived from an EMBL/GenBank/DDBJ whole genome shotgun (WGS) entry which is preliminary data.</text>
</comment>
<dbReference type="InterPro" id="IPR002771">
    <property type="entry name" value="Multi_antbiot-R_MarC"/>
</dbReference>
<feature type="transmembrane region" description="Helical" evidence="7">
    <location>
        <begin position="68"/>
        <end position="90"/>
    </location>
</feature>